<evidence type="ECO:0000313" key="7">
    <source>
        <dbReference type="EMBL" id="MCD2197187.1"/>
    </source>
</evidence>
<gene>
    <name evidence="7" type="ORF">LQ327_27830</name>
</gene>
<keyword evidence="4" id="KW-0804">Transcription</keyword>
<dbReference type="Gene3D" id="1.10.10.60">
    <property type="entry name" value="Homeodomain-like"/>
    <property type="match status" value="1"/>
</dbReference>
<dbReference type="SUPFAM" id="SSF52540">
    <property type="entry name" value="P-loop containing nucleoside triphosphate hydrolases"/>
    <property type="match status" value="1"/>
</dbReference>
<name>A0ABS8PFZ7_9PSEU</name>
<dbReference type="PRINTS" id="PR01590">
    <property type="entry name" value="HTHFIS"/>
</dbReference>
<keyword evidence="8" id="KW-1185">Reference proteome</keyword>
<reference evidence="7 8" key="1">
    <citation type="submission" date="2021-11" db="EMBL/GenBank/DDBJ databases">
        <title>Draft genome sequence of Actinomycetospora sp. SF1 isolated from the rhizosphere soil.</title>
        <authorList>
            <person name="Duangmal K."/>
            <person name="Chantavorakit T."/>
        </authorList>
    </citation>
    <scope>NUCLEOTIDE SEQUENCE [LARGE SCALE GENOMIC DNA]</scope>
    <source>
        <strain evidence="7 8">TBRC 5722</strain>
    </source>
</reference>
<evidence type="ECO:0000256" key="1">
    <source>
        <dbReference type="ARBA" id="ARBA00022741"/>
    </source>
</evidence>
<comment type="caution">
    <text evidence="7">The sequence shown here is derived from an EMBL/GenBank/DDBJ whole genome shotgun (WGS) entry which is preliminary data.</text>
</comment>
<dbReference type="InterPro" id="IPR025662">
    <property type="entry name" value="Sigma_54_int_dom_ATP-bd_1"/>
</dbReference>
<keyword evidence="2" id="KW-0067">ATP-binding</keyword>
<evidence type="ECO:0000256" key="2">
    <source>
        <dbReference type="ARBA" id="ARBA00022840"/>
    </source>
</evidence>
<feature type="domain" description="Sigma-54 factor interaction" evidence="6">
    <location>
        <begin position="400"/>
        <end position="546"/>
    </location>
</feature>
<dbReference type="InterPro" id="IPR002197">
    <property type="entry name" value="HTH_Fis"/>
</dbReference>
<dbReference type="InterPro" id="IPR002078">
    <property type="entry name" value="Sigma_54_int"/>
</dbReference>
<feature type="region of interest" description="Disordered" evidence="5">
    <location>
        <begin position="298"/>
        <end position="321"/>
    </location>
</feature>
<protein>
    <recommendedName>
        <fullName evidence="6">Sigma-54 factor interaction domain-containing protein</fullName>
    </recommendedName>
</protein>
<dbReference type="InterPro" id="IPR058031">
    <property type="entry name" value="AAA_lid_NorR"/>
</dbReference>
<dbReference type="SUPFAM" id="SSF46689">
    <property type="entry name" value="Homeodomain-like"/>
    <property type="match status" value="1"/>
</dbReference>
<dbReference type="Proteomes" id="UP001199469">
    <property type="component" value="Unassembled WGS sequence"/>
</dbReference>
<dbReference type="Gene3D" id="3.40.50.300">
    <property type="entry name" value="P-loop containing nucleotide triphosphate hydrolases"/>
    <property type="match status" value="1"/>
</dbReference>
<keyword evidence="3" id="KW-0805">Transcription regulation</keyword>
<keyword evidence="1" id="KW-0547">Nucleotide-binding</keyword>
<organism evidence="7 8">
    <name type="scientific">Actinomycetospora endophytica</name>
    <dbReference type="NCBI Taxonomy" id="2291215"/>
    <lineage>
        <taxon>Bacteria</taxon>
        <taxon>Bacillati</taxon>
        <taxon>Actinomycetota</taxon>
        <taxon>Actinomycetes</taxon>
        <taxon>Pseudonocardiales</taxon>
        <taxon>Pseudonocardiaceae</taxon>
        <taxon>Actinomycetospora</taxon>
    </lineage>
</organism>
<dbReference type="InterPro" id="IPR029016">
    <property type="entry name" value="GAF-like_dom_sf"/>
</dbReference>
<dbReference type="EMBL" id="JAJNDB010000007">
    <property type="protein sequence ID" value="MCD2197187.1"/>
    <property type="molecule type" value="Genomic_DNA"/>
</dbReference>
<sequence length="618" mass="66226">MVRERDLDAARARFLRGGRSALVPDEVRAEVLASWERSGGVDGGPAPFVGHHDGGPLLAAADAVLGAFVTDNPDAGCSVGLVSDDGTLRIRHDTATAPVELLDAAWWVPGHRHDERSVGTTAAALTRQTRRAVLVEGPEHLHPALRVLRDAAAPVTRGPHRAAVVVVTHAAEQGGTPLALARTLARGVTEHDERARQRRVLAMHDATAALRADGVPWVLAAGGDDLWVGRGVQALPPPDQQSLHDLLTASVLLDETGAARHLDLPSGLCAEVRIREVVGEAGEVVGAVLGGTPVETHVGAGQGSSAAREARRRQGSHVAPTVRRDFAADLHRRPSREASEEARLRANQELFSPYVRARRDVTATLAHRRHLLLVGETGVGKRTLARERFGHLFPAGTSTAVDCSALGEHAGPDDDRLVGEVGGEVHLVLLDQVHALTPRSARRLDEALRPHTALPGRVVVVGCLDSASVDAGRPYGLLLRHFHETVRVPALRHRTDELAEIARSVLRSTSGARSLRLSHQVVRVLEGYSWPGNIAELEDVLRYVVARKPVGVVQAPDLPAFCFTSAPRLTMLETAQADAIIHALYETRGNRYKAAALLGIARSSLYRKIDAFGISYIA</sequence>
<dbReference type="Pfam" id="PF25601">
    <property type="entry name" value="AAA_lid_14"/>
    <property type="match status" value="1"/>
</dbReference>
<dbReference type="InterPro" id="IPR027417">
    <property type="entry name" value="P-loop_NTPase"/>
</dbReference>
<evidence type="ECO:0000259" key="6">
    <source>
        <dbReference type="PROSITE" id="PS50045"/>
    </source>
</evidence>
<evidence type="ECO:0000256" key="4">
    <source>
        <dbReference type="ARBA" id="ARBA00023163"/>
    </source>
</evidence>
<dbReference type="Pfam" id="PF02954">
    <property type="entry name" value="HTH_8"/>
    <property type="match status" value="1"/>
</dbReference>
<dbReference type="Gene3D" id="1.10.8.60">
    <property type="match status" value="1"/>
</dbReference>
<accession>A0ABS8PFZ7</accession>
<evidence type="ECO:0000256" key="5">
    <source>
        <dbReference type="SAM" id="MobiDB-lite"/>
    </source>
</evidence>
<dbReference type="PROSITE" id="PS00675">
    <property type="entry name" value="SIGMA54_INTERACT_1"/>
    <property type="match status" value="1"/>
</dbReference>
<dbReference type="PROSITE" id="PS50045">
    <property type="entry name" value="SIGMA54_INTERACT_4"/>
    <property type="match status" value="1"/>
</dbReference>
<proteinExistence type="predicted"/>
<evidence type="ECO:0000256" key="3">
    <source>
        <dbReference type="ARBA" id="ARBA00023015"/>
    </source>
</evidence>
<evidence type="ECO:0000313" key="8">
    <source>
        <dbReference type="Proteomes" id="UP001199469"/>
    </source>
</evidence>
<dbReference type="RefSeq" id="WP_230739060.1">
    <property type="nucleotide sequence ID" value="NZ_JAJNDB010000007.1"/>
</dbReference>
<dbReference type="InterPro" id="IPR009057">
    <property type="entry name" value="Homeodomain-like_sf"/>
</dbReference>
<dbReference type="PANTHER" id="PTHR32071">
    <property type="entry name" value="TRANSCRIPTIONAL REGULATORY PROTEIN"/>
    <property type="match status" value="1"/>
</dbReference>
<dbReference type="Gene3D" id="3.30.450.40">
    <property type="match status" value="1"/>
</dbReference>